<evidence type="ECO:0000313" key="3">
    <source>
        <dbReference type="EMBL" id="KAK3058707.1"/>
    </source>
</evidence>
<proteinExistence type="predicted"/>
<evidence type="ECO:0000256" key="1">
    <source>
        <dbReference type="SAM" id="MobiDB-lite"/>
    </source>
</evidence>
<reference evidence="3" key="1">
    <citation type="submission" date="2023-04" db="EMBL/GenBank/DDBJ databases">
        <title>Black Yeasts Isolated from many extreme environments.</title>
        <authorList>
            <person name="Coleine C."/>
            <person name="Stajich J.E."/>
            <person name="Selbmann L."/>
        </authorList>
    </citation>
    <scope>NUCLEOTIDE SEQUENCE</scope>
    <source>
        <strain evidence="3">CCFEE 5312</strain>
    </source>
</reference>
<comment type="caution">
    <text evidence="3">The sequence shown here is derived from an EMBL/GenBank/DDBJ whole genome shotgun (WGS) entry which is preliminary data.</text>
</comment>
<evidence type="ECO:0000313" key="4">
    <source>
        <dbReference type="Proteomes" id="UP001271007"/>
    </source>
</evidence>
<accession>A0AAJ0LX65</accession>
<keyword evidence="2" id="KW-0732">Signal</keyword>
<dbReference type="EMBL" id="JAWDJX010000001">
    <property type="protein sequence ID" value="KAK3058707.1"/>
    <property type="molecule type" value="Genomic_DNA"/>
</dbReference>
<dbReference type="Proteomes" id="UP001271007">
    <property type="component" value="Unassembled WGS sequence"/>
</dbReference>
<protein>
    <submittedName>
        <fullName evidence="3">Uncharacterized protein</fullName>
    </submittedName>
</protein>
<feature type="signal peptide" evidence="2">
    <location>
        <begin position="1"/>
        <end position="20"/>
    </location>
</feature>
<keyword evidence="4" id="KW-1185">Reference proteome</keyword>
<feature type="region of interest" description="Disordered" evidence="1">
    <location>
        <begin position="136"/>
        <end position="167"/>
    </location>
</feature>
<sequence>MRSILHTLLLATLFTLCVLAVPVPMSDDEIQARWKRGESEVGCLPNGAGCYVLAWWRSLSPRNVATIHAAQSHRDAPPAWPMLDRGSNSDSVFSFATDERTTKSHVFSRESPMTPKLLTKMKNFVKTFYRNRGEKAPGLAAGARSERAEEAPVLRPRRSPHRYHFSA</sequence>
<evidence type="ECO:0000256" key="2">
    <source>
        <dbReference type="SAM" id="SignalP"/>
    </source>
</evidence>
<dbReference type="AlphaFoldDB" id="A0AAJ0LX65"/>
<feature type="chain" id="PRO_5042613042" evidence="2">
    <location>
        <begin position="21"/>
        <end position="167"/>
    </location>
</feature>
<name>A0AAJ0LX65_9PEZI</name>
<gene>
    <name evidence="3" type="ORF">LTR09_000272</name>
</gene>
<feature type="compositionally biased region" description="Basic residues" evidence="1">
    <location>
        <begin position="155"/>
        <end position="167"/>
    </location>
</feature>
<organism evidence="3 4">
    <name type="scientific">Extremus antarcticus</name>
    <dbReference type="NCBI Taxonomy" id="702011"/>
    <lineage>
        <taxon>Eukaryota</taxon>
        <taxon>Fungi</taxon>
        <taxon>Dikarya</taxon>
        <taxon>Ascomycota</taxon>
        <taxon>Pezizomycotina</taxon>
        <taxon>Dothideomycetes</taxon>
        <taxon>Dothideomycetidae</taxon>
        <taxon>Mycosphaerellales</taxon>
        <taxon>Extremaceae</taxon>
        <taxon>Extremus</taxon>
    </lineage>
</organism>